<dbReference type="InterPro" id="IPR012935">
    <property type="entry name" value="NuBaID_N"/>
</dbReference>
<evidence type="ECO:0000256" key="2">
    <source>
        <dbReference type="ARBA" id="ARBA00022723"/>
    </source>
</evidence>
<proteinExistence type="predicted"/>
<keyword evidence="5" id="KW-0539">Nucleus</keyword>
<comment type="subcellular location">
    <subcellularLocation>
        <location evidence="1">Nucleus</location>
    </subcellularLocation>
</comment>
<keyword evidence="2" id="KW-0479">Metal-binding</keyword>
<dbReference type="GO" id="GO:0008270">
    <property type="term" value="F:zinc ion binding"/>
    <property type="evidence" value="ECO:0007669"/>
    <property type="project" value="UniProtKB-KW"/>
</dbReference>
<keyword evidence="4" id="KW-0862">Zinc</keyword>
<evidence type="ECO:0000256" key="1">
    <source>
        <dbReference type="ARBA" id="ARBA00004123"/>
    </source>
</evidence>
<accession>A0A162HZG0</accession>
<dbReference type="PANTHER" id="PTHR15835:SF6">
    <property type="entry name" value="ZINC FINGER C3HC-TYPE PROTEIN 1"/>
    <property type="match status" value="1"/>
</dbReference>
<keyword evidence="3" id="KW-0863">Zinc-finger</keyword>
<evidence type="ECO:0000256" key="5">
    <source>
        <dbReference type="ARBA" id="ARBA00023242"/>
    </source>
</evidence>
<evidence type="ECO:0000259" key="8">
    <source>
        <dbReference type="Pfam" id="PF08600"/>
    </source>
</evidence>
<dbReference type="EMBL" id="AZHA01000003">
    <property type="protein sequence ID" value="OAA50225.1"/>
    <property type="molecule type" value="Genomic_DNA"/>
</dbReference>
<dbReference type="GO" id="GO:0005634">
    <property type="term" value="C:nucleus"/>
    <property type="evidence" value="ECO:0007669"/>
    <property type="project" value="UniProtKB-SubCell"/>
</dbReference>
<evidence type="ECO:0000256" key="4">
    <source>
        <dbReference type="ARBA" id="ARBA00022833"/>
    </source>
</evidence>
<comment type="caution">
    <text evidence="9">The sequence shown here is derived from an EMBL/GenBank/DDBJ whole genome shotgun (WGS) entry which is preliminary data.</text>
</comment>
<feature type="compositionally biased region" description="Low complexity" evidence="6">
    <location>
        <begin position="39"/>
        <end position="50"/>
    </location>
</feature>
<feature type="region of interest" description="Disordered" evidence="6">
    <location>
        <begin position="1"/>
        <end position="65"/>
    </location>
</feature>
<evidence type="ECO:0000313" key="10">
    <source>
        <dbReference type="Proteomes" id="UP000076863"/>
    </source>
</evidence>
<feature type="compositionally biased region" description="Basic and acidic residues" evidence="6">
    <location>
        <begin position="444"/>
        <end position="453"/>
    </location>
</feature>
<dbReference type="Pfam" id="PF07967">
    <property type="entry name" value="zf-C3HC"/>
    <property type="match status" value="1"/>
</dbReference>
<dbReference type="OrthoDB" id="2592092at2759"/>
<evidence type="ECO:0000256" key="6">
    <source>
        <dbReference type="SAM" id="MobiDB-lite"/>
    </source>
</evidence>
<evidence type="ECO:0000313" key="9">
    <source>
        <dbReference type="EMBL" id="OAA50225.1"/>
    </source>
</evidence>
<organism evidence="9 10">
    <name type="scientific">Beauveria brongniartii RCEF 3172</name>
    <dbReference type="NCBI Taxonomy" id="1081107"/>
    <lineage>
        <taxon>Eukaryota</taxon>
        <taxon>Fungi</taxon>
        <taxon>Dikarya</taxon>
        <taxon>Ascomycota</taxon>
        <taxon>Pezizomycotina</taxon>
        <taxon>Sordariomycetes</taxon>
        <taxon>Hypocreomycetidae</taxon>
        <taxon>Hypocreales</taxon>
        <taxon>Cordycipitaceae</taxon>
        <taxon>Beauveria</taxon>
        <taxon>Beauveria brongniartii</taxon>
    </lineage>
</organism>
<sequence length="486" mass="53972">MNATKRKFNALLQGLNSPRPSPPDQKPRKTADITAGSATSSSLPSSPLSTIAQKKRRMGVAPAADTASSSSLLSLASIAWLRRPLQSPPPAAGPPEVAARYCPGDREQLLRRLASFQEITSWTPKPDRVGEVEWAKRGWVCHGKERVRCALCHKELVVKLNRKEQDGKEVSVLIASEIEEALVEKYADLIVSSHQPDCLWKKRGCDDTLLRISFSNSSSTLECLRQRYDELCSRQSFLPYEFNLRLPEDLVVDTVLNQLPENFFTHPPPAAAATTGQSPNRAALALALTGWQGLSNVRIGAVPNSASCHTCQRRLGLWMFKSKEVDENGKVLVPAAMDHLDPIREHRFFCPWKNAEAQSRVGATGKDAQATAWMSLLQMLKNESELRSIYQGHHRKSNLVETPPVPEKENMNPSTPQKAAPVLLEPMSNASVKTTAPELDEADRDAKDKERWARLRKVKSLFDTKASRKSKRPETPRSNKAATPQK</sequence>
<gene>
    <name evidence="9" type="ORF">BBO_01860</name>
</gene>
<dbReference type="Proteomes" id="UP000076863">
    <property type="component" value="Unassembled WGS sequence"/>
</dbReference>
<keyword evidence="10" id="KW-1185">Reference proteome</keyword>
<evidence type="ECO:0000256" key="3">
    <source>
        <dbReference type="ARBA" id="ARBA00022771"/>
    </source>
</evidence>
<feature type="domain" description="NuBaID C-terminal" evidence="8">
    <location>
        <begin position="283"/>
        <end position="387"/>
    </location>
</feature>
<dbReference type="Pfam" id="PF08600">
    <property type="entry name" value="NuBaID_C"/>
    <property type="match status" value="1"/>
</dbReference>
<feature type="compositionally biased region" description="Basic and acidic residues" evidence="6">
    <location>
        <begin position="460"/>
        <end position="477"/>
    </location>
</feature>
<evidence type="ECO:0000259" key="7">
    <source>
        <dbReference type="Pfam" id="PF07967"/>
    </source>
</evidence>
<dbReference type="InterPro" id="IPR013909">
    <property type="entry name" value="NuBaID_C"/>
</dbReference>
<feature type="region of interest" description="Disordered" evidence="6">
    <location>
        <begin position="394"/>
        <end position="486"/>
    </location>
</feature>
<dbReference type="AlphaFoldDB" id="A0A162HZG0"/>
<dbReference type="PANTHER" id="PTHR15835">
    <property type="entry name" value="NUCLEAR-INTERACTING PARTNER OF ALK"/>
    <property type="match status" value="1"/>
</dbReference>
<reference evidence="9 10" key="1">
    <citation type="journal article" date="2016" name="Genome Biol. Evol.">
        <title>Divergent and convergent evolution of fungal pathogenicity.</title>
        <authorList>
            <person name="Shang Y."/>
            <person name="Xiao G."/>
            <person name="Zheng P."/>
            <person name="Cen K."/>
            <person name="Zhan S."/>
            <person name="Wang C."/>
        </authorList>
    </citation>
    <scope>NUCLEOTIDE SEQUENCE [LARGE SCALE GENOMIC DNA]</scope>
    <source>
        <strain evidence="9 10">RCEF 3172</strain>
    </source>
</reference>
<protein>
    <submittedName>
        <fullName evidence="9">Zinc finger, C3HC-like protein</fullName>
    </submittedName>
</protein>
<feature type="domain" description="C3HC-type" evidence="7">
    <location>
        <begin position="103"/>
        <end position="241"/>
    </location>
</feature>
<name>A0A162HZG0_9HYPO</name>